<dbReference type="InterPro" id="IPR029494">
    <property type="entry name" value="DarT"/>
</dbReference>
<evidence type="ECO:0000256" key="2">
    <source>
        <dbReference type="ARBA" id="ARBA00022676"/>
    </source>
</evidence>
<dbReference type="RefSeq" id="WP_100081664.1">
    <property type="nucleotide sequence ID" value="NZ_NQVN01000012.1"/>
</dbReference>
<dbReference type="GO" id="GO:0016779">
    <property type="term" value="F:nucleotidyltransferase activity"/>
    <property type="evidence" value="ECO:0007669"/>
    <property type="project" value="UniProtKB-UniRule"/>
</dbReference>
<evidence type="ECO:0000256" key="3">
    <source>
        <dbReference type="ARBA" id="ARBA00022679"/>
    </source>
</evidence>
<keyword evidence="4 6" id="KW-0548">Nucleotidyltransferase</keyword>
<comment type="similarity">
    <text evidence="6">Belongs to the DarT ADP-ribosyltransferase family.</text>
</comment>
<feature type="active site" description="Proton acceptor" evidence="6">
    <location>
        <position position="52"/>
    </location>
</feature>
<evidence type="ECO:0000256" key="5">
    <source>
        <dbReference type="ARBA" id="ARBA00023125"/>
    </source>
</evidence>
<comment type="catalytic activity">
    <reaction evidence="6">
        <text>a thymidine in DNA + NAD(+) = an N-(ADP-alpha-D-ribosyl)-thymidine in DNA + nicotinamide + H(+)</text>
        <dbReference type="Rhea" id="RHEA:71651"/>
        <dbReference type="Rhea" id="RHEA-COMP:13556"/>
        <dbReference type="Rhea" id="RHEA-COMP:18051"/>
        <dbReference type="ChEBI" id="CHEBI:15378"/>
        <dbReference type="ChEBI" id="CHEBI:17154"/>
        <dbReference type="ChEBI" id="CHEBI:57540"/>
        <dbReference type="ChEBI" id="CHEBI:137386"/>
        <dbReference type="ChEBI" id="CHEBI:191199"/>
    </reaction>
</comment>
<dbReference type="GO" id="GO:0003677">
    <property type="term" value="F:DNA binding"/>
    <property type="evidence" value="ECO:0007669"/>
    <property type="project" value="UniProtKB-UniRule"/>
</dbReference>
<evidence type="ECO:0000313" key="9">
    <source>
        <dbReference type="Proteomes" id="UP000231070"/>
    </source>
</evidence>
<comment type="caution">
    <text evidence="6">Lacks conserved residue(s) required for the propagation of feature annotation.</text>
</comment>
<comment type="caution">
    <text evidence="8">The sequence shown here is derived from an EMBL/GenBank/DDBJ whole genome shotgun (WGS) entry which is preliminary data.</text>
</comment>
<accession>A0A2G9WVA0</accession>
<keyword evidence="5 6" id="KW-0238">DNA-binding</keyword>
<evidence type="ECO:0000313" key="8">
    <source>
        <dbReference type="EMBL" id="PIO98050.1"/>
    </source>
</evidence>
<evidence type="ECO:0000256" key="1">
    <source>
        <dbReference type="ARBA" id="ARBA00022649"/>
    </source>
</evidence>
<proteinExistence type="inferred from homology"/>
<gene>
    <name evidence="8" type="ORF">CJ014_16905</name>
</gene>
<keyword evidence="9" id="KW-1185">Reference proteome</keyword>
<keyword evidence="1 6" id="KW-1277">Toxin-antitoxin system</keyword>
<dbReference type="AlphaFoldDB" id="A0A2G9WVA0"/>
<feature type="active site" evidence="6">
    <location>
        <position position="171"/>
    </location>
</feature>
<dbReference type="Proteomes" id="UP000231070">
    <property type="component" value="Unassembled WGS sequence"/>
</dbReference>
<feature type="binding site" evidence="6">
    <location>
        <begin position="11"/>
        <end position="13"/>
    </location>
    <ligand>
        <name>NAD(+)</name>
        <dbReference type="ChEBI" id="CHEBI:57540"/>
    </ligand>
</feature>
<dbReference type="PROSITE" id="PS52018">
    <property type="entry name" value="DART"/>
    <property type="match status" value="1"/>
</dbReference>
<dbReference type="GO" id="GO:0016757">
    <property type="term" value="F:glycosyltransferase activity"/>
    <property type="evidence" value="ECO:0007669"/>
    <property type="project" value="UniProtKB-UniRule"/>
</dbReference>
<reference evidence="8 9" key="1">
    <citation type="submission" date="2017-08" db="EMBL/GenBank/DDBJ databases">
        <title>Pleomorphomonas carboxidotrophicus sp. nov., a new mesophilic hydrogenogenic carboxidotroph.</title>
        <authorList>
            <person name="Esquivel-Elizondo S."/>
            <person name="Krajmalnik-Brown R."/>
            <person name="Maldonado J."/>
        </authorList>
    </citation>
    <scope>NUCLEOTIDE SEQUENCE [LARGE SCALE GENOMIC DNA]</scope>
    <source>
        <strain evidence="8 9">SVCO-16</strain>
    </source>
</reference>
<keyword evidence="2 6" id="KW-0328">Glycosyltransferase</keyword>
<sequence length="218" mass="25037">MPVPDRPKIYHIIHIDRLASIVADGFLWSDATMAQRQGAGTTIGMHRIKARRLNELNLSCHPDLRVGQCAPFYFCPRSVMLYLIYCRNEELSYKGGQEPIVHLEADLHASIEWAQANNRRWAFTLSNAGAYYFEDRSDTKQLGDINWAAVQALKWSGNGISRSVKEGKQAEFLIENSFPWHLFERIGVFSQAYVAPTSTAMQGAMYRPTIEIRRDWYY</sequence>
<evidence type="ECO:0000259" key="7">
    <source>
        <dbReference type="PROSITE" id="PS52018"/>
    </source>
</evidence>
<organism evidence="8 9">
    <name type="scientific">Pleomorphomonas carboxyditropha</name>
    <dbReference type="NCBI Taxonomy" id="2023338"/>
    <lineage>
        <taxon>Bacteria</taxon>
        <taxon>Pseudomonadati</taxon>
        <taxon>Pseudomonadota</taxon>
        <taxon>Alphaproteobacteria</taxon>
        <taxon>Hyphomicrobiales</taxon>
        <taxon>Pleomorphomonadaceae</taxon>
        <taxon>Pleomorphomonas</taxon>
    </lineage>
</organism>
<feature type="binding site" evidence="6">
    <location>
        <position position="52"/>
    </location>
    <ligand>
        <name>NAD(+)</name>
        <dbReference type="ChEBI" id="CHEBI:57540"/>
    </ligand>
</feature>
<evidence type="ECO:0000256" key="4">
    <source>
        <dbReference type="ARBA" id="ARBA00022695"/>
    </source>
</evidence>
<dbReference type="EMBL" id="NQVN01000012">
    <property type="protein sequence ID" value="PIO98050.1"/>
    <property type="molecule type" value="Genomic_DNA"/>
</dbReference>
<protein>
    <recommendedName>
        <fullName evidence="7">DarT domain-containing protein</fullName>
    </recommendedName>
</protein>
<dbReference type="Pfam" id="PF14487">
    <property type="entry name" value="DarT"/>
    <property type="match status" value="1"/>
</dbReference>
<evidence type="ECO:0000256" key="6">
    <source>
        <dbReference type="PROSITE-ProRule" id="PRU01362"/>
    </source>
</evidence>
<feature type="domain" description="DarT" evidence="7">
    <location>
        <begin position="7"/>
        <end position="218"/>
    </location>
</feature>
<keyword evidence="3 6" id="KW-0808">Transferase</keyword>
<name>A0A2G9WVA0_9HYPH</name>
<dbReference type="OrthoDB" id="9813972at2"/>